<proteinExistence type="predicted"/>
<organism evidence="2 3">
    <name type="scientific">Schizothecium vesticola</name>
    <dbReference type="NCBI Taxonomy" id="314040"/>
    <lineage>
        <taxon>Eukaryota</taxon>
        <taxon>Fungi</taxon>
        <taxon>Dikarya</taxon>
        <taxon>Ascomycota</taxon>
        <taxon>Pezizomycotina</taxon>
        <taxon>Sordariomycetes</taxon>
        <taxon>Sordariomycetidae</taxon>
        <taxon>Sordariales</taxon>
        <taxon>Schizotheciaceae</taxon>
        <taxon>Schizothecium</taxon>
    </lineage>
</organism>
<feature type="region of interest" description="Disordered" evidence="1">
    <location>
        <begin position="27"/>
        <end position="89"/>
    </location>
</feature>
<evidence type="ECO:0000313" key="2">
    <source>
        <dbReference type="EMBL" id="KAK0740871.1"/>
    </source>
</evidence>
<gene>
    <name evidence="2" type="ORF">B0T18DRAFT_219048</name>
</gene>
<feature type="compositionally biased region" description="Basic and acidic residues" evidence="1">
    <location>
        <begin position="42"/>
        <end position="58"/>
    </location>
</feature>
<protein>
    <submittedName>
        <fullName evidence="2">Uncharacterized protein</fullName>
    </submittedName>
</protein>
<evidence type="ECO:0000313" key="3">
    <source>
        <dbReference type="Proteomes" id="UP001172155"/>
    </source>
</evidence>
<dbReference type="Proteomes" id="UP001172155">
    <property type="component" value="Unassembled WGS sequence"/>
</dbReference>
<dbReference type="EMBL" id="JAUKUD010000006">
    <property type="protein sequence ID" value="KAK0740871.1"/>
    <property type="molecule type" value="Genomic_DNA"/>
</dbReference>
<evidence type="ECO:0000256" key="1">
    <source>
        <dbReference type="SAM" id="MobiDB-lite"/>
    </source>
</evidence>
<feature type="compositionally biased region" description="Polar residues" evidence="1">
    <location>
        <begin position="61"/>
        <end position="71"/>
    </location>
</feature>
<keyword evidence="3" id="KW-1185">Reference proteome</keyword>
<reference evidence="2" key="1">
    <citation type="submission" date="2023-06" db="EMBL/GenBank/DDBJ databases">
        <title>Genome-scale phylogeny and comparative genomics of the fungal order Sordariales.</title>
        <authorList>
            <consortium name="Lawrence Berkeley National Laboratory"/>
            <person name="Hensen N."/>
            <person name="Bonometti L."/>
            <person name="Westerberg I."/>
            <person name="Brannstrom I.O."/>
            <person name="Guillou S."/>
            <person name="Cros-Aarteil S."/>
            <person name="Calhoun S."/>
            <person name="Haridas S."/>
            <person name="Kuo A."/>
            <person name="Mondo S."/>
            <person name="Pangilinan J."/>
            <person name="Riley R."/>
            <person name="LaButti K."/>
            <person name="Andreopoulos B."/>
            <person name="Lipzen A."/>
            <person name="Chen C."/>
            <person name="Yanf M."/>
            <person name="Daum C."/>
            <person name="Ng V."/>
            <person name="Clum A."/>
            <person name="Steindorff A."/>
            <person name="Ohm R."/>
            <person name="Martin F."/>
            <person name="Silar P."/>
            <person name="Natvig D."/>
            <person name="Lalanne C."/>
            <person name="Gautier V."/>
            <person name="Ament-velasquez S.L."/>
            <person name="Kruys A."/>
            <person name="Hutchinson M.I."/>
            <person name="Powell A.J."/>
            <person name="Barry K."/>
            <person name="Miller A.N."/>
            <person name="Grigoriev I.V."/>
            <person name="Debuchy R."/>
            <person name="Gladieux P."/>
            <person name="Thoren M.H."/>
            <person name="Johannesson H."/>
        </authorList>
    </citation>
    <scope>NUCLEOTIDE SEQUENCE</scope>
    <source>
        <strain evidence="2">SMH3187-1</strain>
    </source>
</reference>
<sequence length="154" mass="16954">MVCPCAAASYIPLHDVPRTGNHPCGGGTSPSVCPPPESAIKPPEDEPHATCESHRRDFTFGTEQRTATRRGNLSAVGKRAPYRDVTRTPFGGSRLLLRPPWAGRQTGHQWGEEAGDLLVLSLKRRGRPGRIRGFQNSYTPPKLTRLERFLGQIC</sequence>
<comment type="caution">
    <text evidence="2">The sequence shown here is derived from an EMBL/GenBank/DDBJ whole genome shotgun (WGS) entry which is preliminary data.</text>
</comment>
<accession>A0AA40EK59</accession>
<dbReference type="AlphaFoldDB" id="A0AA40EK59"/>
<name>A0AA40EK59_9PEZI</name>